<dbReference type="PANTHER" id="PTHR34182:SF1">
    <property type="entry name" value="PROTEIN-EXPORT MEMBRANE PROTEIN SECG"/>
    <property type="match status" value="1"/>
</dbReference>
<dbReference type="PANTHER" id="PTHR34182">
    <property type="entry name" value="PROTEIN-EXPORT MEMBRANE PROTEIN SECG"/>
    <property type="match status" value="1"/>
</dbReference>
<keyword evidence="8 11" id="KW-1133">Transmembrane helix</keyword>
<evidence type="ECO:0000256" key="9">
    <source>
        <dbReference type="ARBA" id="ARBA00023010"/>
    </source>
</evidence>
<gene>
    <name evidence="13" type="ORF">SAMN05661077_2525</name>
</gene>
<evidence type="ECO:0000313" key="14">
    <source>
        <dbReference type="Proteomes" id="UP000183104"/>
    </source>
</evidence>
<protein>
    <recommendedName>
        <fullName evidence="3 11">Protein-export membrane protein SecG</fullName>
    </recommendedName>
</protein>
<dbReference type="GO" id="GO:0009306">
    <property type="term" value="P:protein secretion"/>
    <property type="evidence" value="ECO:0007669"/>
    <property type="project" value="UniProtKB-UniRule"/>
</dbReference>
<evidence type="ECO:0000256" key="10">
    <source>
        <dbReference type="ARBA" id="ARBA00023136"/>
    </source>
</evidence>
<comment type="subcellular location">
    <subcellularLocation>
        <location evidence="1 11">Cell membrane</location>
        <topology evidence="1 11">Multi-pass membrane protein</topology>
    </subcellularLocation>
</comment>
<keyword evidence="4 11" id="KW-0813">Transport</keyword>
<reference evidence="14" key="1">
    <citation type="submission" date="2016-10" db="EMBL/GenBank/DDBJ databases">
        <authorList>
            <person name="Varghese N."/>
        </authorList>
    </citation>
    <scope>NUCLEOTIDE SEQUENCE [LARGE SCALE GENOMIC DNA]</scope>
    <source>
        <strain evidence="14">HL 19</strain>
    </source>
</reference>
<dbReference type="GO" id="GO:0015450">
    <property type="term" value="F:protein-transporting ATPase activity"/>
    <property type="evidence" value="ECO:0007669"/>
    <property type="project" value="UniProtKB-UniRule"/>
</dbReference>
<comment type="caution">
    <text evidence="11">Lacks conserved residue(s) required for the propagation of feature annotation.</text>
</comment>
<organism evidence="13 14">
    <name type="scientific">Thiohalorhabdus denitrificans</name>
    <dbReference type="NCBI Taxonomy" id="381306"/>
    <lineage>
        <taxon>Bacteria</taxon>
        <taxon>Pseudomonadati</taxon>
        <taxon>Pseudomonadota</taxon>
        <taxon>Gammaproteobacteria</taxon>
        <taxon>Thiohalorhabdales</taxon>
        <taxon>Thiohalorhabdaceae</taxon>
        <taxon>Thiohalorhabdus</taxon>
    </lineage>
</organism>
<keyword evidence="14" id="KW-1185">Reference proteome</keyword>
<dbReference type="RefSeq" id="WP_054964708.1">
    <property type="nucleotide sequence ID" value="NZ_FMUN01000007.1"/>
</dbReference>
<evidence type="ECO:0000256" key="11">
    <source>
        <dbReference type="RuleBase" id="RU365087"/>
    </source>
</evidence>
<evidence type="ECO:0000256" key="3">
    <source>
        <dbReference type="ARBA" id="ARBA00017876"/>
    </source>
</evidence>
<proteinExistence type="inferred from homology"/>
<dbReference type="Pfam" id="PF03840">
    <property type="entry name" value="SecG"/>
    <property type="match status" value="1"/>
</dbReference>
<dbReference type="GO" id="GO:0005886">
    <property type="term" value="C:plasma membrane"/>
    <property type="evidence" value="ECO:0007669"/>
    <property type="project" value="UniProtKB-SubCell"/>
</dbReference>
<dbReference type="EMBL" id="FMUN01000007">
    <property type="protein sequence ID" value="SCY56633.1"/>
    <property type="molecule type" value="Genomic_DNA"/>
</dbReference>
<sequence length="124" mass="12365">MVTFLWILHILVSIALIVVVLMQPGQAGGMGTAFGGGGSQSLFGSQGSTGFLGRLTAVLGTAFFLLSLTLAIFSTGGDESLMEQPEGAPGQQESVPTPPTDSAPPAEPQAPPVPGTTPGQGAGD</sequence>
<comment type="function">
    <text evidence="11">Involved in protein export. Participates in an early event of protein translocation.</text>
</comment>
<dbReference type="InterPro" id="IPR004692">
    <property type="entry name" value="SecG"/>
</dbReference>
<accession>A0A0P9CQQ2</accession>
<name>A0A0P9CQQ2_9GAMM</name>
<evidence type="ECO:0000256" key="6">
    <source>
        <dbReference type="ARBA" id="ARBA00022692"/>
    </source>
</evidence>
<dbReference type="STRING" id="381306.AN478_00730"/>
<dbReference type="Proteomes" id="UP000183104">
    <property type="component" value="Unassembled WGS sequence"/>
</dbReference>
<evidence type="ECO:0000256" key="12">
    <source>
        <dbReference type="SAM" id="MobiDB-lite"/>
    </source>
</evidence>
<evidence type="ECO:0000256" key="7">
    <source>
        <dbReference type="ARBA" id="ARBA00022927"/>
    </source>
</evidence>
<feature type="transmembrane region" description="Helical" evidence="11">
    <location>
        <begin position="51"/>
        <end position="73"/>
    </location>
</feature>
<keyword evidence="9 11" id="KW-0811">Translocation</keyword>
<keyword evidence="10 11" id="KW-0472">Membrane</keyword>
<dbReference type="GO" id="GO:0065002">
    <property type="term" value="P:intracellular protein transmembrane transport"/>
    <property type="evidence" value="ECO:0007669"/>
    <property type="project" value="TreeGrafter"/>
</dbReference>
<keyword evidence="6 11" id="KW-0812">Transmembrane</keyword>
<comment type="similarity">
    <text evidence="2 11">Belongs to the SecG family.</text>
</comment>
<evidence type="ECO:0000256" key="8">
    <source>
        <dbReference type="ARBA" id="ARBA00022989"/>
    </source>
</evidence>
<evidence type="ECO:0000313" key="13">
    <source>
        <dbReference type="EMBL" id="SCY56633.1"/>
    </source>
</evidence>
<dbReference type="NCBIfam" id="TIGR00810">
    <property type="entry name" value="secG"/>
    <property type="match status" value="1"/>
</dbReference>
<evidence type="ECO:0000256" key="4">
    <source>
        <dbReference type="ARBA" id="ARBA00022448"/>
    </source>
</evidence>
<keyword evidence="7 11" id="KW-0653">Protein transport</keyword>
<dbReference type="PRINTS" id="PR01651">
    <property type="entry name" value="SECGEXPORT"/>
</dbReference>
<evidence type="ECO:0000256" key="5">
    <source>
        <dbReference type="ARBA" id="ARBA00022475"/>
    </source>
</evidence>
<evidence type="ECO:0000256" key="2">
    <source>
        <dbReference type="ARBA" id="ARBA00008445"/>
    </source>
</evidence>
<feature type="compositionally biased region" description="Pro residues" evidence="12">
    <location>
        <begin position="96"/>
        <end position="115"/>
    </location>
</feature>
<dbReference type="GO" id="GO:0043952">
    <property type="term" value="P:protein transport by the Sec complex"/>
    <property type="evidence" value="ECO:0007669"/>
    <property type="project" value="TreeGrafter"/>
</dbReference>
<feature type="region of interest" description="Disordered" evidence="12">
    <location>
        <begin position="79"/>
        <end position="124"/>
    </location>
</feature>
<evidence type="ECO:0000256" key="1">
    <source>
        <dbReference type="ARBA" id="ARBA00004651"/>
    </source>
</evidence>
<dbReference type="AlphaFoldDB" id="A0A0P9CQQ2"/>
<keyword evidence="5 11" id="KW-1003">Cell membrane</keyword>